<accession>A0A0F8XYQ3</accession>
<dbReference type="Gene3D" id="1.50.10.100">
    <property type="entry name" value="Chondroitin AC/alginate lyase"/>
    <property type="match status" value="1"/>
</dbReference>
<reference evidence="1" key="1">
    <citation type="journal article" date="2015" name="Nature">
        <title>Complex archaea that bridge the gap between prokaryotes and eukaryotes.</title>
        <authorList>
            <person name="Spang A."/>
            <person name="Saw J.H."/>
            <person name="Jorgensen S.L."/>
            <person name="Zaremba-Niedzwiedzka K."/>
            <person name="Martijn J."/>
            <person name="Lind A.E."/>
            <person name="van Eijk R."/>
            <person name="Schleper C."/>
            <person name="Guy L."/>
            <person name="Ettema T.J."/>
        </authorList>
    </citation>
    <scope>NUCLEOTIDE SEQUENCE</scope>
</reference>
<protein>
    <submittedName>
        <fullName evidence="1">Uncharacterized protein</fullName>
    </submittedName>
</protein>
<dbReference type="AlphaFoldDB" id="A0A0F8XYQ3"/>
<evidence type="ECO:0000313" key="1">
    <source>
        <dbReference type="EMBL" id="KKK74232.1"/>
    </source>
</evidence>
<organism evidence="1">
    <name type="scientific">marine sediment metagenome</name>
    <dbReference type="NCBI Taxonomy" id="412755"/>
    <lineage>
        <taxon>unclassified sequences</taxon>
        <taxon>metagenomes</taxon>
        <taxon>ecological metagenomes</taxon>
    </lineage>
</organism>
<feature type="non-terminal residue" evidence="1">
    <location>
        <position position="149"/>
    </location>
</feature>
<sequence>MKSFHKTNIRPMKIGLIQIILTVAMVATMACSQEVSENKNDSIPLINDKFPRLIITSQNINDFVKNAETTHKHLYELTIRLADDFIREEPPQAQNAHNKYRRIGESLPSLGLAYHLTKDDKYLKGAEKWIEVLLDVETWEGSSNLGRSS</sequence>
<proteinExistence type="predicted"/>
<dbReference type="InterPro" id="IPR008929">
    <property type="entry name" value="Chondroitin_lyas"/>
</dbReference>
<comment type="caution">
    <text evidence="1">The sequence shown here is derived from an EMBL/GenBank/DDBJ whole genome shotgun (WGS) entry which is preliminary data.</text>
</comment>
<dbReference type="PROSITE" id="PS51257">
    <property type="entry name" value="PROKAR_LIPOPROTEIN"/>
    <property type="match status" value="1"/>
</dbReference>
<name>A0A0F8XYQ3_9ZZZZ</name>
<dbReference type="EMBL" id="LAZR01056418">
    <property type="protein sequence ID" value="KKK74232.1"/>
    <property type="molecule type" value="Genomic_DNA"/>
</dbReference>
<gene>
    <name evidence="1" type="ORF">LCGC14_2885840</name>
</gene>